<dbReference type="AlphaFoldDB" id="A0A1G6I9R5"/>
<accession>A0A1G6I9R5</accession>
<dbReference type="EMBL" id="FMZK01000001">
    <property type="protein sequence ID" value="SDC02486.1"/>
    <property type="molecule type" value="Genomic_DNA"/>
</dbReference>
<proteinExistence type="predicted"/>
<dbReference type="Proteomes" id="UP000182100">
    <property type="component" value="Unassembled WGS sequence"/>
</dbReference>
<keyword evidence="1" id="KW-0472">Membrane</keyword>
<feature type="transmembrane region" description="Helical" evidence="1">
    <location>
        <begin position="7"/>
        <end position="24"/>
    </location>
</feature>
<sequence>MRERIGYAAWIAGVAQFFVVHGIVESVWTRPTYSWARNNISDLGNVHCGLRTWPESRYICSPGHGLMNGSFIVLGVLLVVGLVLTGRTGGDGGARGGVLWRGGRVAALSRTLLAGGGAGFVLIGLAPTDVHTGLHVVGAALLMGAGNAGLVLAGSGLADRVPRPLRRAAGLLGTAALLAFGLFLSGHYLGLGMGGMERVAAYPLLCWVAALGLWGVALRAGRARAPVAEGRAGGDRVGPGPAGG</sequence>
<gene>
    <name evidence="2" type="ORF">SAMN05216505_101108</name>
</gene>
<evidence type="ECO:0000313" key="3">
    <source>
        <dbReference type="Proteomes" id="UP000182100"/>
    </source>
</evidence>
<feature type="transmembrane region" description="Helical" evidence="1">
    <location>
        <begin position="132"/>
        <end position="157"/>
    </location>
</feature>
<keyword evidence="1" id="KW-1133">Transmembrane helix</keyword>
<keyword evidence="1" id="KW-0812">Transmembrane</keyword>
<dbReference type="Pfam" id="PF06197">
    <property type="entry name" value="DUF998"/>
    <property type="match status" value="1"/>
</dbReference>
<organism evidence="2 3">
    <name type="scientific">Streptomyces prasinopilosus</name>
    <dbReference type="NCBI Taxonomy" id="67344"/>
    <lineage>
        <taxon>Bacteria</taxon>
        <taxon>Bacillati</taxon>
        <taxon>Actinomycetota</taxon>
        <taxon>Actinomycetes</taxon>
        <taxon>Kitasatosporales</taxon>
        <taxon>Streptomycetaceae</taxon>
        <taxon>Streptomyces</taxon>
    </lineage>
</organism>
<feature type="transmembrane region" description="Helical" evidence="1">
    <location>
        <begin position="201"/>
        <end position="221"/>
    </location>
</feature>
<evidence type="ECO:0000256" key="1">
    <source>
        <dbReference type="SAM" id="Phobius"/>
    </source>
</evidence>
<dbReference type="STRING" id="67344.SAMN05216505_101108"/>
<name>A0A1G6I9R5_9ACTN</name>
<keyword evidence="3" id="KW-1185">Reference proteome</keyword>
<feature type="transmembrane region" description="Helical" evidence="1">
    <location>
        <begin position="105"/>
        <end position="126"/>
    </location>
</feature>
<dbReference type="InterPro" id="IPR009339">
    <property type="entry name" value="DUF998"/>
</dbReference>
<evidence type="ECO:0000313" key="2">
    <source>
        <dbReference type="EMBL" id="SDC02486.1"/>
    </source>
</evidence>
<protein>
    <submittedName>
        <fullName evidence="2">Hypothetical membrane protein</fullName>
    </submittedName>
</protein>
<feature type="transmembrane region" description="Helical" evidence="1">
    <location>
        <begin position="169"/>
        <end position="189"/>
    </location>
</feature>
<feature type="transmembrane region" description="Helical" evidence="1">
    <location>
        <begin position="65"/>
        <end position="84"/>
    </location>
</feature>
<dbReference type="RefSeq" id="WP_074993282.1">
    <property type="nucleotide sequence ID" value="NZ_FMZK01000001.1"/>
</dbReference>
<reference evidence="3" key="1">
    <citation type="submission" date="2016-10" db="EMBL/GenBank/DDBJ databases">
        <authorList>
            <person name="Varghese N."/>
            <person name="Submissions S."/>
        </authorList>
    </citation>
    <scope>NUCLEOTIDE SEQUENCE [LARGE SCALE GENOMIC DNA]</scope>
    <source>
        <strain evidence="3">CGMCC 4.3504</strain>
    </source>
</reference>